<feature type="transmembrane region" description="Helical" evidence="13">
    <location>
        <begin position="9"/>
        <end position="27"/>
    </location>
</feature>
<evidence type="ECO:0000313" key="15">
    <source>
        <dbReference type="EMBL" id="CUN48842.1"/>
    </source>
</evidence>
<evidence type="ECO:0000256" key="10">
    <source>
        <dbReference type="ARBA" id="ARBA00024202"/>
    </source>
</evidence>
<dbReference type="Proteomes" id="UP000095645">
    <property type="component" value="Unassembled WGS sequence"/>
</dbReference>
<evidence type="ECO:0000256" key="7">
    <source>
        <dbReference type="ARBA" id="ARBA00023065"/>
    </source>
</evidence>
<protein>
    <recommendedName>
        <fullName evidence="12">Nickel import system permease protein NikB</fullName>
    </recommendedName>
</protein>
<dbReference type="PROSITE" id="PS50928">
    <property type="entry name" value="ABC_TM1"/>
    <property type="match status" value="1"/>
</dbReference>
<evidence type="ECO:0000259" key="14">
    <source>
        <dbReference type="PROSITE" id="PS50928"/>
    </source>
</evidence>
<feature type="transmembrane region" description="Helical" evidence="13">
    <location>
        <begin position="232"/>
        <end position="258"/>
    </location>
</feature>
<dbReference type="RefSeq" id="WP_055057290.1">
    <property type="nucleotide sequence ID" value="NZ_CYZP01000002.1"/>
</dbReference>
<evidence type="ECO:0000256" key="5">
    <source>
        <dbReference type="ARBA" id="ARBA00022692"/>
    </source>
</evidence>
<keyword evidence="9 13" id="KW-0472">Membrane</keyword>
<evidence type="ECO:0000256" key="11">
    <source>
        <dbReference type="ARBA" id="ARBA00038669"/>
    </source>
</evidence>
<dbReference type="EMBL" id="CYZP01000002">
    <property type="protein sequence ID" value="CUN48842.1"/>
    <property type="molecule type" value="Genomic_DNA"/>
</dbReference>
<accession>A0A173XAK8</accession>
<evidence type="ECO:0000313" key="16">
    <source>
        <dbReference type="Proteomes" id="UP000095645"/>
    </source>
</evidence>
<proteinExistence type="inferred from homology"/>
<evidence type="ECO:0000256" key="6">
    <source>
        <dbReference type="ARBA" id="ARBA00022989"/>
    </source>
</evidence>
<comment type="similarity">
    <text evidence="10">Belongs to the binding-protein-dependent transport system permease family. OppBC subfamily.</text>
</comment>
<dbReference type="InterPro" id="IPR050045">
    <property type="entry name" value="Opp2B"/>
</dbReference>
<dbReference type="Gene3D" id="1.10.3720.10">
    <property type="entry name" value="MetI-like"/>
    <property type="match status" value="1"/>
</dbReference>
<dbReference type="InterPro" id="IPR035906">
    <property type="entry name" value="MetI-like_sf"/>
</dbReference>
<dbReference type="GO" id="GO:0005886">
    <property type="term" value="C:plasma membrane"/>
    <property type="evidence" value="ECO:0007669"/>
    <property type="project" value="UniProtKB-SubCell"/>
</dbReference>
<sequence>MYKYILKRLLMMIPVLLGVTFIVFFILNLSPGDPAAMILGDQASAEALEMKREELGLNDPLVVRYGRYVVNMVQGDLGTSYKNDLSVWDQVMERFPNTAVLAVAGILVALIIGIPAGIISAKKQYSVVDNVSMVLSLIGVSMPNFWFGLLVVIVFALNLGWLPSQGMGEGGVELLKSLVLPALTLGTGCAATITRMTRSSMLEVIHQDYIDTAKAKGVSERTITFRHMLKNALIPIVTAVGLQFGTLLGGAMLTETVFSWPGLGRLMVDSIKSKDIPMVLGSVVFMAVMFSIVNLTIDIIYAFVDPRIKSLYKKK</sequence>
<evidence type="ECO:0000256" key="12">
    <source>
        <dbReference type="ARBA" id="ARBA00044774"/>
    </source>
</evidence>
<keyword evidence="7" id="KW-0406">Ion transport</keyword>
<keyword evidence="4" id="KW-0533">Nickel</keyword>
<dbReference type="CDD" id="cd06261">
    <property type="entry name" value="TM_PBP2"/>
    <property type="match status" value="1"/>
</dbReference>
<feature type="transmembrane region" description="Helical" evidence="13">
    <location>
        <begin position="278"/>
        <end position="304"/>
    </location>
</feature>
<keyword evidence="2 13" id="KW-0813">Transport</keyword>
<feature type="domain" description="ABC transmembrane type-1" evidence="14">
    <location>
        <begin position="95"/>
        <end position="301"/>
    </location>
</feature>
<evidence type="ECO:0000256" key="9">
    <source>
        <dbReference type="ARBA" id="ARBA00023136"/>
    </source>
</evidence>
<dbReference type="Pfam" id="PF00528">
    <property type="entry name" value="BPD_transp_1"/>
    <property type="match status" value="1"/>
</dbReference>
<dbReference type="NCBIfam" id="NF045470">
    <property type="entry name" value="Opp2B"/>
    <property type="match status" value="1"/>
</dbReference>
<keyword evidence="8" id="KW-0921">Nickel transport</keyword>
<dbReference type="PANTHER" id="PTHR43163:SF6">
    <property type="entry name" value="DIPEPTIDE TRANSPORT SYSTEM PERMEASE PROTEIN DPPB-RELATED"/>
    <property type="match status" value="1"/>
</dbReference>
<dbReference type="Pfam" id="PF19300">
    <property type="entry name" value="BPD_transp_1_N"/>
    <property type="match status" value="1"/>
</dbReference>
<evidence type="ECO:0000256" key="2">
    <source>
        <dbReference type="ARBA" id="ARBA00022448"/>
    </source>
</evidence>
<evidence type="ECO:0000256" key="4">
    <source>
        <dbReference type="ARBA" id="ARBA00022596"/>
    </source>
</evidence>
<comment type="subunit">
    <text evidence="11">The complex is composed of two ATP-binding proteins (NikD and NikE), two transmembrane proteins (NikB and NikC) and a solute-binding protein (NikA).</text>
</comment>
<feature type="transmembrane region" description="Helical" evidence="13">
    <location>
        <begin position="174"/>
        <end position="193"/>
    </location>
</feature>
<dbReference type="PANTHER" id="PTHR43163">
    <property type="entry name" value="DIPEPTIDE TRANSPORT SYSTEM PERMEASE PROTEIN DPPB-RELATED"/>
    <property type="match status" value="1"/>
</dbReference>
<evidence type="ECO:0000256" key="8">
    <source>
        <dbReference type="ARBA" id="ARBA00023112"/>
    </source>
</evidence>
<dbReference type="AlphaFoldDB" id="A0A173XAK8"/>
<gene>
    <name evidence="15" type="primary">gsiC_1</name>
    <name evidence="15" type="ORF">ERS852476_00264</name>
</gene>
<organism evidence="15 16">
    <name type="scientific">Blautia obeum</name>
    <dbReference type="NCBI Taxonomy" id="40520"/>
    <lineage>
        <taxon>Bacteria</taxon>
        <taxon>Bacillati</taxon>
        <taxon>Bacillota</taxon>
        <taxon>Clostridia</taxon>
        <taxon>Lachnospirales</taxon>
        <taxon>Lachnospiraceae</taxon>
        <taxon>Blautia</taxon>
    </lineage>
</organism>
<feature type="transmembrane region" description="Helical" evidence="13">
    <location>
        <begin position="99"/>
        <end position="121"/>
    </location>
</feature>
<dbReference type="InterPro" id="IPR045621">
    <property type="entry name" value="BPD_transp_1_N"/>
</dbReference>
<dbReference type="SUPFAM" id="SSF161098">
    <property type="entry name" value="MetI-like"/>
    <property type="match status" value="1"/>
</dbReference>
<name>A0A173XAK8_9FIRM</name>
<keyword evidence="6 13" id="KW-1133">Transmembrane helix</keyword>
<evidence type="ECO:0000256" key="13">
    <source>
        <dbReference type="RuleBase" id="RU363032"/>
    </source>
</evidence>
<feature type="transmembrane region" description="Helical" evidence="13">
    <location>
        <begin position="133"/>
        <end position="162"/>
    </location>
</feature>
<dbReference type="GO" id="GO:0015099">
    <property type="term" value="F:nickel cation transmembrane transporter activity"/>
    <property type="evidence" value="ECO:0007669"/>
    <property type="project" value="InterPro"/>
</dbReference>
<comment type="subcellular location">
    <subcellularLocation>
        <location evidence="1 13">Cell membrane</location>
        <topology evidence="1 13">Multi-pass membrane protein</topology>
    </subcellularLocation>
</comment>
<keyword evidence="5 13" id="KW-0812">Transmembrane</keyword>
<evidence type="ECO:0000256" key="3">
    <source>
        <dbReference type="ARBA" id="ARBA00022475"/>
    </source>
</evidence>
<keyword evidence="3" id="KW-1003">Cell membrane</keyword>
<dbReference type="InterPro" id="IPR000515">
    <property type="entry name" value="MetI-like"/>
</dbReference>
<reference evidence="15 16" key="1">
    <citation type="submission" date="2015-09" db="EMBL/GenBank/DDBJ databases">
        <authorList>
            <consortium name="Pathogen Informatics"/>
        </authorList>
    </citation>
    <scope>NUCLEOTIDE SEQUENCE [LARGE SCALE GENOMIC DNA]</scope>
    <source>
        <strain evidence="15 16">2789STDY5834861</strain>
    </source>
</reference>
<evidence type="ECO:0000256" key="1">
    <source>
        <dbReference type="ARBA" id="ARBA00004651"/>
    </source>
</evidence>